<reference evidence="2" key="2">
    <citation type="submission" date="2023-05" db="EMBL/GenBank/DDBJ databases">
        <authorList>
            <consortium name="Lawrence Berkeley National Laboratory"/>
            <person name="Steindorff A."/>
            <person name="Hensen N."/>
            <person name="Bonometti L."/>
            <person name="Westerberg I."/>
            <person name="Brannstrom I.O."/>
            <person name="Guillou S."/>
            <person name="Cros-Aarteil S."/>
            <person name="Calhoun S."/>
            <person name="Haridas S."/>
            <person name="Kuo A."/>
            <person name="Mondo S."/>
            <person name="Pangilinan J."/>
            <person name="Riley R."/>
            <person name="Labutti K."/>
            <person name="Andreopoulos B."/>
            <person name="Lipzen A."/>
            <person name="Chen C."/>
            <person name="Yanf M."/>
            <person name="Daum C."/>
            <person name="Ng V."/>
            <person name="Clum A."/>
            <person name="Ohm R."/>
            <person name="Martin F."/>
            <person name="Silar P."/>
            <person name="Natvig D."/>
            <person name="Lalanne C."/>
            <person name="Gautier V."/>
            <person name="Ament-Velasquez S.L."/>
            <person name="Kruys A."/>
            <person name="Hutchinson M.I."/>
            <person name="Powell A.J."/>
            <person name="Barry K."/>
            <person name="Miller A.N."/>
            <person name="Grigoriev I.V."/>
            <person name="Debuchy R."/>
            <person name="Gladieux P."/>
            <person name="Thoren M.H."/>
            <person name="Johannesson H."/>
        </authorList>
    </citation>
    <scope>NUCLEOTIDE SEQUENCE</scope>
    <source>
        <strain evidence="2">CBS 892.96</strain>
    </source>
</reference>
<dbReference type="AlphaFoldDB" id="A0AAN6W9D6"/>
<feature type="chain" id="PRO_5042926749" evidence="1">
    <location>
        <begin position="17"/>
        <end position="171"/>
    </location>
</feature>
<reference evidence="2" key="1">
    <citation type="journal article" date="2023" name="Mol. Phylogenet. Evol.">
        <title>Genome-scale phylogeny and comparative genomics of the fungal order Sordariales.</title>
        <authorList>
            <person name="Hensen N."/>
            <person name="Bonometti L."/>
            <person name="Westerberg I."/>
            <person name="Brannstrom I.O."/>
            <person name="Guillou S."/>
            <person name="Cros-Aarteil S."/>
            <person name="Calhoun S."/>
            <person name="Haridas S."/>
            <person name="Kuo A."/>
            <person name="Mondo S."/>
            <person name="Pangilinan J."/>
            <person name="Riley R."/>
            <person name="LaButti K."/>
            <person name="Andreopoulos B."/>
            <person name="Lipzen A."/>
            <person name="Chen C."/>
            <person name="Yan M."/>
            <person name="Daum C."/>
            <person name="Ng V."/>
            <person name="Clum A."/>
            <person name="Steindorff A."/>
            <person name="Ohm R.A."/>
            <person name="Martin F."/>
            <person name="Silar P."/>
            <person name="Natvig D.O."/>
            <person name="Lalanne C."/>
            <person name="Gautier V."/>
            <person name="Ament-Velasquez S.L."/>
            <person name="Kruys A."/>
            <person name="Hutchinson M.I."/>
            <person name="Powell A.J."/>
            <person name="Barry K."/>
            <person name="Miller A.N."/>
            <person name="Grigoriev I.V."/>
            <person name="Debuchy R."/>
            <person name="Gladieux P."/>
            <person name="Hiltunen Thoren M."/>
            <person name="Johannesson H."/>
        </authorList>
    </citation>
    <scope>NUCLEOTIDE SEQUENCE</scope>
    <source>
        <strain evidence="2">CBS 892.96</strain>
    </source>
</reference>
<protein>
    <submittedName>
        <fullName evidence="2">Uncharacterized protein</fullName>
    </submittedName>
</protein>
<dbReference type="Proteomes" id="UP001302321">
    <property type="component" value="Unassembled WGS sequence"/>
</dbReference>
<keyword evidence="3" id="KW-1185">Reference proteome</keyword>
<evidence type="ECO:0000313" key="2">
    <source>
        <dbReference type="EMBL" id="KAK4177425.1"/>
    </source>
</evidence>
<name>A0AAN6W9D6_9PEZI</name>
<evidence type="ECO:0000313" key="3">
    <source>
        <dbReference type="Proteomes" id="UP001302321"/>
    </source>
</evidence>
<sequence>MKVALPLLILAGTAIAVPVPEEQAQLQAALEAQLLGGLLSGGGGGGEQTMAENADKTPEEKVEVVREPLEALDQDLKVGISCLALPGLSGLNDPPLVGQIAVGILGGGPGGRLGIISGILKLVNDLLTSLLSSDPVGGLIFNSPISGLLQSILSTVGSIVPGYGGILPVNF</sequence>
<organism evidence="2 3">
    <name type="scientific">Triangularia setosa</name>
    <dbReference type="NCBI Taxonomy" id="2587417"/>
    <lineage>
        <taxon>Eukaryota</taxon>
        <taxon>Fungi</taxon>
        <taxon>Dikarya</taxon>
        <taxon>Ascomycota</taxon>
        <taxon>Pezizomycotina</taxon>
        <taxon>Sordariomycetes</taxon>
        <taxon>Sordariomycetidae</taxon>
        <taxon>Sordariales</taxon>
        <taxon>Podosporaceae</taxon>
        <taxon>Triangularia</taxon>
    </lineage>
</organism>
<dbReference type="EMBL" id="MU866165">
    <property type="protein sequence ID" value="KAK4177425.1"/>
    <property type="molecule type" value="Genomic_DNA"/>
</dbReference>
<keyword evidence="1" id="KW-0732">Signal</keyword>
<accession>A0AAN6W9D6</accession>
<feature type="signal peptide" evidence="1">
    <location>
        <begin position="1"/>
        <end position="16"/>
    </location>
</feature>
<evidence type="ECO:0000256" key="1">
    <source>
        <dbReference type="SAM" id="SignalP"/>
    </source>
</evidence>
<proteinExistence type="predicted"/>
<comment type="caution">
    <text evidence="2">The sequence shown here is derived from an EMBL/GenBank/DDBJ whole genome shotgun (WGS) entry which is preliminary data.</text>
</comment>
<gene>
    <name evidence="2" type="ORF">QBC36DRAFT_300251</name>
</gene>